<evidence type="ECO:0000313" key="3">
    <source>
        <dbReference type="Proteomes" id="UP000771797"/>
    </source>
</evidence>
<dbReference type="EMBL" id="AQPF01000070">
    <property type="protein sequence ID" value="KAF0802367.1"/>
    <property type="molecule type" value="Genomic_DNA"/>
</dbReference>
<keyword evidence="1" id="KW-0472">Membrane</keyword>
<feature type="transmembrane region" description="Helical" evidence="1">
    <location>
        <begin position="67"/>
        <end position="88"/>
    </location>
</feature>
<reference evidence="2 3" key="1">
    <citation type="submission" date="2012-09" db="EMBL/GenBank/DDBJ databases">
        <title>Genome Sequence of alkane-degrading Bacterium Alcanivorax sp. 6-D-6.</title>
        <authorList>
            <person name="Lai Q."/>
            <person name="Shao Z."/>
        </authorList>
    </citation>
    <scope>NUCLEOTIDE SEQUENCE [LARGE SCALE GENOMIC DNA]</scope>
    <source>
        <strain evidence="2 3">6-D-6</strain>
    </source>
</reference>
<protein>
    <submittedName>
        <fullName evidence="2">Uncharacterized protein</fullName>
    </submittedName>
</protein>
<evidence type="ECO:0000313" key="2">
    <source>
        <dbReference type="EMBL" id="KAF0802367.1"/>
    </source>
</evidence>
<keyword evidence="1" id="KW-1133">Transmembrane helix</keyword>
<comment type="caution">
    <text evidence="2">The sequence shown here is derived from an EMBL/GenBank/DDBJ whole genome shotgun (WGS) entry which is preliminary data.</text>
</comment>
<dbReference type="Proteomes" id="UP000771797">
    <property type="component" value="Unassembled WGS sequence"/>
</dbReference>
<proteinExistence type="predicted"/>
<name>A0ABQ6Y2L8_9GAMM</name>
<gene>
    <name evidence="2" type="ORF">A6D6_04060</name>
</gene>
<keyword evidence="3" id="KW-1185">Reference proteome</keyword>
<organism evidence="2 3">
    <name type="scientific">Alcanivorax xiamenensis</name>
    <dbReference type="NCBI Taxonomy" id="1177156"/>
    <lineage>
        <taxon>Bacteria</taxon>
        <taxon>Pseudomonadati</taxon>
        <taxon>Pseudomonadota</taxon>
        <taxon>Gammaproteobacteria</taxon>
        <taxon>Oceanospirillales</taxon>
        <taxon>Alcanivoracaceae</taxon>
        <taxon>Alcanivorax</taxon>
    </lineage>
</organism>
<keyword evidence="1" id="KW-0812">Transmembrane</keyword>
<accession>A0ABQ6Y2L8</accession>
<evidence type="ECO:0000256" key="1">
    <source>
        <dbReference type="SAM" id="Phobius"/>
    </source>
</evidence>
<sequence>MALADQTQDEAYFAKLSAIKTAARLPGAFHSKIQEHCPHNRCHLLRRCSSRQTVSNHGLEILQMMNWIPIVFFTFKIVVFGTGMFFAIKWHYDKGKKKKENNEISGR</sequence>